<evidence type="ECO:0000313" key="4">
    <source>
        <dbReference type="Proteomes" id="UP000236291"/>
    </source>
</evidence>
<dbReference type="Proteomes" id="UP000236291">
    <property type="component" value="Unassembled WGS sequence"/>
</dbReference>
<comment type="caution">
    <text evidence="3">The sequence shown here is derived from an EMBL/GenBank/DDBJ whole genome shotgun (WGS) entry which is preliminary data.</text>
</comment>
<feature type="domain" description="Disease resistance R13L4/SHOC-2-like LRR" evidence="2">
    <location>
        <begin position="94"/>
        <end position="192"/>
    </location>
</feature>
<proteinExistence type="predicted"/>
<gene>
    <name evidence="3" type="ORF">L195_g047109</name>
</gene>
<dbReference type="STRING" id="57577.A0A2K3MJK8"/>
<protein>
    <submittedName>
        <fullName evidence="3">Disease resistance protein</fullName>
    </submittedName>
</protein>
<reference evidence="3 4" key="1">
    <citation type="journal article" date="2014" name="Am. J. Bot.">
        <title>Genome assembly and annotation for red clover (Trifolium pratense; Fabaceae).</title>
        <authorList>
            <person name="Istvanek J."/>
            <person name="Jaros M."/>
            <person name="Krenek A."/>
            <person name="Repkova J."/>
        </authorList>
    </citation>
    <scope>NUCLEOTIDE SEQUENCE [LARGE SCALE GENOMIC DNA]</scope>
    <source>
        <strain evidence="4">cv. Tatra</strain>
        <tissue evidence="3">Young leaves</tissue>
    </source>
</reference>
<dbReference type="InterPro" id="IPR032675">
    <property type="entry name" value="LRR_dom_sf"/>
</dbReference>
<dbReference type="SUPFAM" id="SSF52058">
    <property type="entry name" value="L domain-like"/>
    <property type="match status" value="1"/>
</dbReference>
<dbReference type="InterPro" id="IPR055414">
    <property type="entry name" value="LRR_R13L4/SHOC2-like"/>
</dbReference>
<dbReference type="PANTHER" id="PTHR47186">
    <property type="entry name" value="LEUCINE-RICH REPEAT-CONTAINING PROTEIN 57"/>
    <property type="match status" value="1"/>
</dbReference>
<dbReference type="AlphaFoldDB" id="A0A2K3MJK8"/>
<keyword evidence="1" id="KW-0677">Repeat</keyword>
<evidence type="ECO:0000256" key="1">
    <source>
        <dbReference type="ARBA" id="ARBA00022737"/>
    </source>
</evidence>
<dbReference type="Pfam" id="PF23598">
    <property type="entry name" value="LRR_14"/>
    <property type="match status" value="1"/>
</dbReference>
<dbReference type="Gene3D" id="3.80.10.10">
    <property type="entry name" value="Ribonuclease Inhibitor"/>
    <property type="match status" value="1"/>
</dbReference>
<evidence type="ECO:0000313" key="3">
    <source>
        <dbReference type="EMBL" id="PNX90980.1"/>
    </source>
</evidence>
<dbReference type="EMBL" id="ASHM01064599">
    <property type="protein sequence ID" value="PNX90980.1"/>
    <property type="molecule type" value="Genomic_DNA"/>
</dbReference>
<evidence type="ECO:0000259" key="2">
    <source>
        <dbReference type="Pfam" id="PF23598"/>
    </source>
</evidence>
<name>A0A2K3MJK8_TRIPR</name>
<organism evidence="3 4">
    <name type="scientific">Trifolium pratense</name>
    <name type="common">Red clover</name>
    <dbReference type="NCBI Taxonomy" id="57577"/>
    <lineage>
        <taxon>Eukaryota</taxon>
        <taxon>Viridiplantae</taxon>
        <taxon>Streptophyta</taxon>
        <taxon>Embryophyta</taxon>
        <taxon>Tracheophyta</taxon>
        <taxon>Spermatophyta</taxon>
        <taxon>Magnoliopsida</taxon>
        <taxon>eudicotyledons</taxon>
        <taxon>Gunneridae</taxon>
        <taxon>Pentapetalae</taxon>
        <taxon>rosids</taxon>
        <taxon>fabids</taxon>
        <taxon>Fabales</taxon>
        <taxon>Fabaceae</taxon>
        <taxon>Papilionoideae</taxon>
        <taxon>50 kb inversion clade</taxon>
        <taxon>NPAAA clade</taxon>
        <taxon>Hologalegina</taxon>
        <taxon>IRL clade</taxon>
        <taxon>Trifolieae</taxon>
        <taxon>Trifolium</taxon>
    </lineage>
</organism>
<feature type="non-terminal residue" evidence="3">
    <location>
        <position position="264"/>
    </location>
</feature>
<reference evidence="3 4" key="2">
    <citation type="journal article" date="2017" name="Front. Plant Sci.">
        <title>Gene Classification and Mining of Molecular Markers Useful in Red Clover (Trifolium pratense) Breeding.</title>
        <authorList>
            <person name="Istvanek J."/>
            <person name="Dluhosova J."/>
            <person name="Dluhos P."/>
            <person name="Patkova L."/>
            <person name="Nedelnik J."/>
            <person name="Repkova J."/>
        </authorList>
    </citation>
    <scope>NUCLEOTIDE SEQUENCE [LARGE SCALE GENOMIC DNA]</scope>
    <source>
        <strain evidence="4">cv. Tatra</strain>
        <tissue evidence="3">Young leaves</tissue>
    </source>
</reference>
<accession>A0A2K3MJK8</accession>
<sequence>MDELQKYHQIIVPGNYIYKLPEKLDCPELKLLILDNRGDYLNVPDDFFSGMGELKVIVLCGMMLTPSPPPSLCFLTKIQSLDMSECVLKDISIVAELKSLEILILERSDIKELPKEIGQLTNLRMLNLTNCCGLRFIPANLISSLTCLEELYMGNCFINWDVKGSKDQRNNASLDELGNLSHLTALDIMIQDASVWPRKLQVFEKLLRYNIFVGDKWKWLSSGCSGNAYKSSRILKLEDSRSSNILFDSGFNLLLNSAEDMCLA</sequence>
<dbReference type="PANTHER" id="PTHR47186:SF3">
    <property type="entry name" value="OS09G0267800 PROTEIN"/>
    <property type="match status" value="1"/>
</dbReference>